<feature type="domain" description="RRM" evidence="11">
    <location>
        <begin position="806"/>
        <end position="881"/>
    </location>
</feature>
<gene>
    <name evidence="12" type="ORF">K452DRAFT_236158</name>
</gene>
<keyword evidence="4 9" id="KW-0694">RNA-binding</keyword>
<dbReference type="Gene3D" id="3.30.70.330">
    <property type="match status" value="4"/>
</dbReference>
<dbReference type="RefSeq" id="XP_033392940.1">
    <property type="nucleotide sequence ID" value="XM_033537487.1"/>
</dbReference>
<feature type="region of interest" description="Disordered" evidence="10">
    <location>
        <begin position="1274"/>
        <end position="1299"/>
    </location>
</feature>
<dbReference type="FunFam" id="3.30.70.330:FF:000365">
    <property type="entry name" value="U4/U6 snRNA-associated-splicing factor PRP24"/>
    <property type="match status" value="1"/>
</dbReference>
<dbReference type="Proteomes" id="UP000799438">
    <property type="component" value="Unassembled WGS sequence"/>
</dbReference>
<feature type="domain" description="RRM" evidence="11">
    <location>
        <begin position="974"/>
        <end position="1051"/>
    </location>
</feature>
<dbReference type="OrthoDB" id="360390at2759"/>
<evidence type="ECO:0000256" key="8">
    <source>
        <dbReference type="ARBA" id="ARBA00093627"/>
    </source>
</evidence>
<dbReference type="Pfam" id="PF00076">
    <property type="entry name" value="RRM_1"/>
    <property type="match status" value="3"/>
</dbReference>
<evidence type="ECO:0000256" key="4">
    <source>
        <dbReference type="ARBA" id="ARBA00022884"/>
    </source>
</evidence>
<dbReference type="CDD" id="cd00590">
    <property type="entry name" value="RRM_SF"/>
    <property type="match status" value="1"/>
</dbReference>
<dbReference type="CDD" id="cd12297">
    <property type="entry name" value="RRM2_Prp24"/>
    <property type="match status" value="1"/>
</dbReference>
<dbReference type="InterPro" id="IPR034398">
    <property type="entry name" value="Prp24_RRM2"/>
</dbReference>
<dbReference type="SMART" id="SM00386">
    <property type="entry name" value="HAT"/>
    <property type="match status" value="4"/>
</dbReference>
<dbReference type="PANTHER" id="PTHR24012">
    <property type="entry name" value="RNA BINDING PROTEIN"/>
    <property type="match status" value="1"/>
</dbReference>
<dbReference type="InterPro" id="IPR031766">
    <property type="entry name" value="RRM_occluded"/>
</dbReference>
<dbReference type="EMBL" id="ML995505">
    <property type="protein sequence ID" value="KAF2137222.1"/>
    <property type="molecule type" value="Genomic_DNA"/>
</dbReference>
<evidence type="ECO:0000313" key="12">
    <source>
        <dbReference type="EMBL" id="KAF2137222.1"/>
    </source>
</evidence>
<dbReference type="Pfam" id="PF16842">
    <property type="entry name" value="RRM_occluded"/>
    <property type="match status" value="1"/>
</dbReference>
<dbReference type="InterPro" id="IPR011990">
    <property type="entry name" value="TPR-like_helical_dom_sf"/>
</dbReference>
<dbReference type="GO" id="GO:0008380">
    <property type="term" value="P:RNA splicing"/>
    <property type="evidence" value="ECO:0007669"/>
    <property type="project" value="UniProtKB-KW"/>
</dbReference>
<keyword evidence="5" id="KW-0508">mRNA splicing</keyword>
<dbReference type="InterPro" id="IPR034397">
    <property type="entry name" value="Prp24_RRM1"/>
</dbReference>
<feature type="compositionally biased region" description="Polar residues" evidence="10">
    <location>
        <begin position="1"/>
        <end position="11"/>
    </location>
</feature>
<dbReference type="FunFam" id="1.25.40.10:FF:000632">
    <property type="entry name" value="Pre-mRNA splicing factor (Prp24), putative"/>
    <property type="match status" value="1"/>
</dbReference>
<dbReference type="GO" id="GO:0005688">
    <property type="term" value="C:U6 snRNP"/>
    <property type="evidence" value="ECO:0007669"/>
    <property type="project" value="UniProtKB-ARBA"/>
</dbReference>
<feature type="compositionally biased region" description="Basic and acidic residues" evidence="10">
    <location>
        <begin position="1185"/>
        <end position="1194"/>
    </location>
</feature>
<feature type="region of interest" description="Disordered" evidence="10">
    <location>
        <begin position="1"/>
        <end position="89"/>
    </location>
</feature>
<comment type="subcellular location">
    <subcellularLocation>
        <location evidence="1">Nucleus</location>
    </subcellularLocation>
</comment>
<evidence type="ECO:0000256" key="2">
    <source>
        <dbReference type="ARBA" id="ARBA00022664"/>
    </source>
</evidence>
<dbReference type="SUPFAM" id="SSF54928">
    <property type="entry name" value="RNA-binding domain, RBD"/>
    <property type="match status" value="2"/>
</dbReference>
<organism evidence="12 13">
    <name type="scientific">Aplosporella prunicola CBS 121167</name>
    <dbReference type="NCBI Taxonomy" id="1176127"/>
    <lineage>
        <taxon>Eukaryota</taxon>
        <taxon>Fungi</taxon>
        <taxon>Dikarya</taxon>
        <taxon>Ascomycota</taxon>
        <taxon>Pezizomycotina</taxon>
        <taxon>Dothideomycetes</taxon>
        <taxon>Dothideomycetes incertae sedis</taxon>
        <taxon>Botryosphaeriales</taxon>
        <taxon>Aplosporellaceae</taxon>
        <taxon>Aplosporella</taxon>
    </lineage>
</organism>
<evidence type="ECO:0000256" key="3">
    <source>
        <dbReference type="ARBA" id="ARBA00022737"/>
    </source>
</evidence>
<dbReference type="GO" id="GO:0003723">
    <property type="term" value="F:RNA binding"/>
    <property type="evidence" value="ECO:0007669"/>
    <property type="project" value="UniProtKB-UniRule"/>
</dbReference>
<dbReference type="InterPro" id="IPR012677">
    <property type="entry name" value="Nucleotide-bd_a/b_plait_sf"/>
</dbReference>
<name>A0A6A6AZ55_9PEZI</name>
<dbReference type="SMART" id="SM00360">
    <property type="entry name" value="RRM"/>
    <property type="match status" value="4"/>
</dbReference>
<feature type="compositionally biased region" description="Gly residues" evidence="10">
    <location>
        <begin position="1219"/>
        <end position="1235"/>
    </location>
</feature>
<feature type="compositionally biased region" description="Basic and acidic residues" evidence="10">
    <location>
        <begin position="1274"/>
        <end position="1283"/>
    </location>
</feature>
<dbReference type="SUPFAM" id="SSF81995">
    <property type="entry name" value="beta-sandwich domain of Sec23/24"/>
    <property type="match status" value="1"/>
</dbReference>
<feature type="region of interest" description="Disordered" evidence="10">
    <location>
        <begin position="747"/>
        <end position="803"/>
    </location>
</feature>
<proteinExistence type="predicted"/>
<feature type="domain" description="RRM" evidence="11">
    <location>
        <begin position="1087"/>
        <end position="1162"/>
    </location>
</feature>
<evidence type="ECO:0000256" key="9">
    <source>
        <dbReference type="PROSITE-ProRule" id="PRU00176"/>
    </source>
</evidence>
<comment type="function">
    <text evidence="7">Functions as a recycling factor of the spliceosome, a machinery that forms on each precursor-messenger RNA (pre-mRNA) and catalyzes the removal of introns. Chaperones the re-annealing of U4 and U6 snRNAs (small nuclear RNAs) released from previous rounds of splicing, an initial step in reforming the U4/U6-U5 tri-snRNP (small nuclear ribonucleoprotein) that can reassemble into another spliceosome complex; this step involves binding U6 and facilitating the unwinding of the U6 internal stem loop, followed by base-pairing of U6 to U4.</text>
</comment>
<dbReference type="Gene3D" id="1.25.40.10">
    <property type="entry name" value="Tetratricopeptide repeat domain"/>
    <property type="match status" value="2"/>
</dbReference>
<feature type="region of interest" description="Disordered" evidence="10">
    <location>
        <begin position="1173"/>
        <end position="1260"/>
    </location>
</feature>
<keyword evidence="3" id="KW-0677">Repeat</keyword>
<dbReference type="InterPro" id="IPR003107">
    <property type="entry name" value="HAT"/>
</dbReference>
<keyword evidence="13" id="KW-1185">Reference proteome</keyword>
<sequence length="1299" mass="144419">MQPLSAASTPTAELRSPLANIPESRTPPIARAQQPPPPQQQQQQSSSSSSQQQQQSSQQQQQQQQQTQPQQQPQAPPLHRHGSTPGMDTLADLASMQHHQQTARQNASGLRSPQVYQRAPSVGYNIHNLARTISSSSAKDITMTDASSSTPRTYAARSLSQADSQAINDLVAHLKDNPYDYASHVRLVNLLQKGLMHHIHPPDNPDARNDPFAYELLDDLRLARQSMEAKFPVGEELWVAWINDEQKLARTTEDRLSVMELCGKSIVDEPSSSTLWRLYGDYMHHLFAAAWDVEPSNWTAEDKIVGKEVFTWQSVMETWEQGLAATQWHLNDSNLVWDRWMEIMLADQDRQPNCQKVQYLRNAFSERLVKPHATWENTFQMFSTFISRFDNASYEDTMRTMLKKAGQAKQQYTLREQFESKVERAMRAGDRDAEWEAYSQYLDWEVRNKGVFSFHLVNAVYERATTRFSIDPTVWEDYIQLLIESSNSGFPVLPVCERATRHCPWSGSLWAHRLLTLEAEGKSFDDMESVKHSATETGMLDVGGMEDLLKVYIAWCGYLRRRAFDARGTEDDIDIAEVGFRSALEHVKEIGEQKYGKEWEGDPLYRLERINIKFITQSGNVDMARDCWKLLIPRQEQSYDFWYRYYIWEMGIWSRYNVRDKENAGNLEPPRRATELLRQALKNVMKMDWPEQIIQMYLNHCEQHESVHQYRFAIIEARKATRDVADRREKEAADAAAAYQQQYLGAGVGMPVEEDPNASGKRKRAEDAGIDEIAAKKSKQEGSQTEPLGDDSASVAAQQKRDREHTTIIVKNVPSHVNETRVRQFFRDCGKVISIKLIAEDGGASQTATIEFETQEDAQFAQSRDGREFEGNTIQVSIGLGATLWVTNYPPEADETYIRKLFAPYGEVVEVRFPSLKFNTHRRFCYVSFITSEQAQAASEALDGKPLGGKYKLVARISDPNKKGDRSGAMYEGREIMLGNLDYTTADDELRELAAPHGEVERVRIPRSVHNKGKGTGFVDFTTKEAAQAAAAALNLQEFKGRILRVHISEPRGGKTHSTTVMATNGAAAASPEADNVDEEMRTRRERTIALMNVPDTVNDVRVRALLAPHGTLRKLILMPEHGGAVAEFTSVAEAGAAALAVDGSGELGGAGRKIRVGSVEEMKRERGEWRVDRIGGSGASAGGKAKEGAKGEKQQFQQQIVPPRVSRPVQQGGRRGGKGGLGMRRGGAGTGAGAGASSRGAGESAGASSSAAAAGGGAKSNADFKKLFLAGRKPEAGKEGVAKEGGGSGSGDGDAEMA</sequence>
<evidence type="ECO:0000256" key="7">
    <source>
        <dbReference type="ARBA" id="ARBA00093374"/>
    </source>
</evidence>
<feature type="compositionally biased region" description="Low complexity" evidence="10">
    <location>
        <begin position="40"/>
        <end position="73"/>
    </location>
</feature>
<feature type="compositionally biased region" description="Gly residues" evidence="10">
    <location>
        <begin position="1284"/>
        <end position="1293"/>
    </location>
</feature>
<keyword evidence="2" id="KW-0507">mRNA processing</keyword>
<evidence type="ECO:0000256" key="1">
    <source>
        <dbReference type="ARBA" id="ARBA00004123"/>
    </source>
</evidence>
<reference evidence="12" key="1">
    <citation type="journal article" date="2020" name="Stud. Mycol.">
        <title>101 Dothideomycetes genomes: a test case for predicting lifestyles and emergence of pathogens.</title>
        <authorList>
            <person name="Haridas S."/>
            <person name="Albert R."/>
            <person name="Binder M."/>
            <person name="Bloem J."/>
            <person name="Labutti K."/>
            <person name="Salamov A."/>
            <person name="Andreopoulos B."/>
            <person name="Baker S."/>
            <person name="Barry K."/>
            <person name="Bills G."/>
            <person name="Bluhm B."/>
            <person name="Cannon C."/>
            <person name="Castanera R."/>
            <person name="Culley D."/>
            <person name="Daum C."/>
            <person name="Ezra D."/>
            <person name="Gonzalez J."/>
            <person name="Henrissat B."/>
            <person name="Kuo A."/>
            <person name="Liang C."/>
            <person name="Lipzen A."/>
            <person name="Lutzoni F."/>
            <person name="Magnuson J."/>
            <person name="Mondo S."/>
            <person name="Nolan M."/>
            <person name="Ohm R."/>
            <person name="Pangilinan J."/>
            <person name="Park H.-J."/>
            <person name="Ramirez L."/>
            <person name="Alfaro M."/>
            <person name="Sun H."/>
            <person name="Tritt A."/>
            <person name="Yoshinaga Y."/>
            <person name="Zwiers L.-H."/>
            <person name="Turgeon B."/>
            <person name="Goodwin S."/>
            <person name="Spatafora J."/>
            <person name="Crous P."/>
            <person name="Grigoriev I."/>
        </authorList>
    </citation>
    <scope>NUCLEOTIDE SEQUENCE</scope>
    <source>
        <strain evidence="12">CBS 121167</strain>
    </source>
</reference>
<dbReference type="InterPro" id="IPR000504">
    <property type="entry name" value="RRM_dom"/>
</dbReference>
<keyword evidence="6" id="KW-0539">Nucleus</keyword>
<dbReference type="GeneID" id="54294983"/>
<evidence type="ECO:0000256" key="10">
    <source>
        <dbReference type="SAM" id="MobiDB-lite"/>
    </source>
</evidence>
<protein>
    <recommendedName>
        <fullName evidence="8">U4/U6 snRNA-associated-splicing factor PRP24</fullName>
    </recommendedName>
</protein>
<evidence type="ECO:0000313" key="13">
    <source>
        <dbReference type="Proteomes" id="UP000799438"/>
    </source>
</evidence>
<dbReference type="PROSITE" id="PS50102">
    <property type="entry name" value="RRM"/>
    <property type="match status" value="4"/>
</dbReference>
<dbReference type="SUPFAM" id="SSF48452">
    <property type="entry name" value="TPR-like"/>
    <property type="match status" value="1"/>
</dbReference>
<evidence type="ECO:0000259" key="11">
    <source>
        <dbReference type="PROSITE" id="PS50102"/>
    </source>
</evidence>
<evidence type="ECO:0000256" key="6">
    <source>
        <dbReference type="ARBA" id="ARBA00023242"/>
    </source>
</evidence>
<dbReference type="InterPro" id="IPR035979">
    <property type="entry name" value="RBD_domain_sf"/>
</dbReference>
<feature type="domain" description="RRM" evidence="11">
    <location>
        <begin position="882"/>
        <end position="959"/>
    </location>
</feature>
<evidence type="ECO:0000256" key="5">
    <source>
        <dbReference type="ARBA" id="ARBA00023187"/>
    </source>
</evidence>
<dbReference type="GO" id="GO:0006397">
    <property type="term" value="P:mRNA processing"/>
    <property type="evidence" value="ECO:0007669"/>
    <property type="project" value="UniProtKB-KW"/>
</dbReference>
<feature type="compositionally biased region" description="Low complexity" evidence="10">
    <location>
        <begin position="1236"/>
        <end position="1254"/>
    </location>
</feature>
<dbReference type="CDD" id="cd12296">
    <property type="entry name" value="RRM1_Prp24"/>
    <property type="match status" value="1"/>
</dbReference>
<accession>A0A6A6AZ55</accession>